<evidence type="ECO:0000256" key="1">
    <source>
        <dbReference type="SAM" id="MobiDB-lite"/>
    </source>
</evidence>
<proteinExistence type="predicted"/>
<dbReference type="EMBL" id="JAQJAE010000002">
    <property type="protein sequence ID" value="KAJ5608567.1"/>
    <property type="molecule type" value="Genomic_DNA"/>
</dbReference>
<reference evidence="2" key="2">
    <citation type="submission" date="2023-01" db="EMBL/GenBank/DDBJ databases">
        <authorList>
            <person name="Petersen C."/>
        </authorList>
    </citation>
    <scope>NUCLEOTIDE SEQUENCE</scope>
    <source>
        <strain evidence="2">IBT 12815</strain>
    </source>
</reference>
<accession>A0AAD6ECS8</accession>
<dbReference type="GeneID" id="81586485"/>
<evidence type="ECO:0000313" key="3">
    <source>
        <dbReference type="Proteomes" id="UP001213799"/>
    </source>
</evidence>
<gene>
    <name evidence="2" type="ORF">N7537_005186</name>
</gene>
<comment type="caution">
    <text evidence="2">The sequence shown here is derived from an EMBL/GenBank/DDBJ whole genome shotgun (WGS) entry which is preliminary data.</text>
</comment>
<protein>
    <submittedName>
        <fullName evidence="2">Uncharacterized protein</fullName>
    </submittedName>
</protein>
<reference evidence="2" key="1">
    <citation type="journal article" date="2023" name="IMA Fungus">
        <title>Comparative genomic study of the Penicillium genus elucidates a diverse pangenome and 15 lateral gene transfer events.</title>
        <authorList>
            <person name="Petersen C."/>
            <person name="Sorensen T."/>
            <person name="Nielsen M.R."/>
            <person name="Sondergaard T.E."/>
            <person name="Sorensen J.L."/>
            <person name="Fitzpatrick D.A."/>
            <person name="Frisvad J.C."/>
            <person name="Nielsen K.L."/>
        </authorList>
    </citation>
    <scope>NUCLEOTIDE SEQUENCE</scope>
    <source>
        <strain evidence="2">IBT 12815</strain>
    </source>
</reference>
<feature type="region of interest" description="Disordered" evidence="1">
    <location>
        <begin position="1"/>
        <end position="61"/>
    </location>
</feature>
<sequence>MYSREDNIENAESGTFAWMVDEGYQSADDQSGSSIESEEKHDGKTVTRENHEQEQEKQEAL</sequence>
<feature type="compositionally biased region" description="Basic and acidic residues" evidence="1">
    <location>
        <begin position="37"/>
        <end position="61"/>
    </location>
</feature>
<dbReference type="AlphaFoldDB" id="A0AAD6ECS8"/>
<dbReference type="Proteomes" id="UP001213799">
    <property type="component" value="Unassembled WGS sequence"/>
</dbReference>
<dbReference type="RefSeq" id="XP_056755991.1">
    <property type="nucleotide sequence ID" value="XM_056896243.1"/>
</dbReference>
<evidence type="ECO:0000313" key="2">
    <source>
        <dbReference type="EMBL" id="KAJ5608567.1"/>
    </source>
</evidence>
<keyword evidence="3" id="KW-1185">Reference proteome</keyword>
<organism evidence="2 3">
    <name type="scientific">Penicillium hordei</name>
    <dbReference type="NCBI Taxonomy" id="40994"/>
    <lineage>
        <taxon>Eukaryota</taxon>
        <taxon>Fungi</taxon>
        <taxon>Dikarya</taxon>
        <taxon>Ascomycota</taxon>
        <taxon>Pezizomycotina</taxon>
        <taxon>Eurotiomycetes</taxon>
        <taxon>Eurotiomycetidae</taxon>
        <taxon>Eurotiales</taxon>
        <taxon>Aspergillaceae</taxon>
        <taxon>Penicillium</taxon>
    </lineage>
</organism>
<name>A0AAD6ECS8_9EURO</name>